<dbReference type="RefSeq" id="WP_318347755.1">
    <property type="nucleotide sequence ID" value="NZ_AP018694.1"/>
</dbReference>
<sequence>MIEKQIYVITGGPGFGKTLIVEELRQLGYNCSKEFARDLILSEQESGGEVLPWKNPKLFQQNILQKRVAFFDSVPAGASAFADRGIPDQLAFARYRGFGTPEILSEYSQKYRYAPLVFVTPPWPEIFVNDSIRTETFEEACRIHEIVVETYISLNYQIIELPLLPLKLRTKYLLENLLNFENDAN</sequence>
<keyword evidence="3" id="KW-1185">Reference proteome</keyword>
<dbReference type="AlphaFoldDB" id="A0A5K7SD75"/>
<name>A0A5K7SD75_9BACT</name>
<accession>A0A5K7SD75</accession>
<dbReference type="Gene3D" id="3.40.50.300">
    <property type="entry name" value="P-loop containing nucleotide triphosphate hydrolases"/>
    <property type="match status" value="1"/>
</dbReference>
<evidence type="ECO:0000259" key="1">
    <source>
        <dbReference type="Pfam" id="PF13521"/>
    </source>
</evidence>
<organism evidence="2 3">
    <name type="scientific">Aquipluma nitroreducens</name>
    <dbReference type="NCBI Taxonomy" id="2010828"/>
    <lineage>
        <taxon>Bacteria</taxon>
        <taxon>Pseudomonadati</taxon>
        <taxon>Bacteroidota</taxon>
        <taxon>Bacteroidia</taxon>
        <taxon>Marinilabiliales</taxon>
        <taxon>Prolixibacteraceae</taxon>
        <taxon>Aquipluma</taxon>
    </lineage>
</organism>
<feature type="domain" description="NadR/Ttd14 AAA" evidence="1">
    <location>
        <begin position="7"/>
        <end position="162"/>
    </location>
</feature>
<evidence type="ECO:0000313" key="3">
    <source>
        <dbReference type="Proteomes" id="UP001193389"/>
    </source>
</evidence>
<dbReference type="EMBL" id="AP018694">
    <property type="protein sequence ID" value="BBE19518.1"/>
    <property type="molecule type" value="Genomic_DNA"/>
</dbReference>
<reference evidence="2" key="1">
    <citation type="journal article" date="2020" name="Int. J. Syst. Evol. Microbiol.">
        <title>Aquipluma nitroreducens gen. nov. sp. nov., a novel facultatively anaerobic bacterium isolated from a freshwater lake.</title>
        <authorList>
            <person name="Watanabe M."/>
            <person name="Kojima H."/>
            <person name="Fukui M."/>
        </authorList>
    </citation>
    <scope>NUCLEOTIDE SEQUENCE</scope>
    <source>
        <strain evidence="2">MeG22</strain>
    </source>
</reference>
<proteinExistence type="predicted"/>
<dbReference type="Pfam" id="PF13521">
    <property type="entry name" value="AAA_28"/>
    <property type="match status" value="1"/>
</dbReference>
<dbReference type="Proteomes" id="UP001193389">
    <property type="component" value="Chromosome"/>
</dbReference>
<gene>
    <name evidence="2" type="ORF">AQPE_3703</name>
</gene>
<protein>
    <recommendedName>
        <fullName evidence="1">NadR/Ttd14 AAA domain-containing protein</fullName>
    </recommendedName>
</protein>
<dbReference type="KEGG" id="anf:AQPE_3703"/>
<dbReference type="SUPFAM" id="SSF52540">
    <property type="entry name" value="P-loop containing nucleoside triphosphate hydrolases"/>
    <property type="match status" value="1"/>
</dbReference>
<evidence type="ECO:0000313" key="2">
    <source>
        <dbReference type="EMBL" id="BBE19518.1"/>
    </source>
</evidence>
<dbReference type="InterPro" id="IPR038727">
    <property type="entry name" value="NadR/Ttd14_AAA_dom"/>
</dbReference>
<dbReference type="InterPro" id="IPR027417">
    <property type="entry name" value="P-loop_NTPase"/>
</dbReference>